<keyword evidence="5 7" id="KW-0472">Membrane</keyword>
<sequence length="506" mass="56248">MTEKEKESISIEEHKPQSEHSLLALPDPGSPERLLAERKLVRKLDRRVLPTIFIIFIMNYIDRNGITTARLKGMQDDLHISDIQYATVIAILFVSYCPAQIPSNMLLNYITRPSLYIGSCVVLWGLTSALTGITRNFGGILACRVFIGLPEAAFYPGAIYLLSRWYTKKELAFRSAVLYAGLLISNAFGALMAAGILSEMEGKRGIRAWRWLFYIEGSITILIGFMSMWLLPDYPDNTRWMTAGERRLAQARLSEDAGEADKDNAEDSPMEGLKMAIKDPLVLIFSLMTVSQLLGLSFVQFFPTLTQTLGFSTTVSLLLAAPPWILASIVCCLNAWHADKTGERFFHIAGWWWGVILGFIIGLSTMAIAGRYVSMFLMACGYAGFAMTLVWVSNAISRPPAKRAAAIGIVNGCGNVGNVMGSYTWKAAWGPEYHQSMAISLAALAFSTALSFVIRQMLISKNRKLDADENAAVEGANRTRVEEAARLEGLTFEQAMERRKGYRYLY</sequence>
<dbReference type="Gene3D" id="1.20.1250.20">
    <property type="entry name" value="MFS general substrate transporter like domains"/>
    <property type="match status" value="2"/>
</dbReference>
<dbReference type="Pfam" id="PF07690">
    <property type="entry name" value="MFS_1"/>
    <property type="match status" value="1"/>
</dbReference>
<keyword evidence="4 7" id="KW-1133">Transmembrane helix</keyword>
<protein>
    <recommendedName>
        <fullName evidence="8">Major facilitator superfamily (MFS) profile domain-containing protein</fullName>
    </recommendedName>
</protein>
<feature type="compositionally biased region" description="Basic and acidic residues" evidence="6">
    <location>
        <begin position="1"/>
        <end position="18"/>
    </location>
</feature>
<feature type="region of interest" description="Disordered" evidence="6">
    <location>
        <begin position="1"/>
        <end position="27"/>
    </location>
</feature>
<evidence type="ECO:0000256" key="5">
    <source>
        <dbReference type="ARBA" id="ARBA00023136"/>
    </source>
</evidence>
<feature type="domain" description="Major facilitator superfamily (MFS) profile" evidence="8">
    <location>
        <begin position="48"/>
        <end position="463"/>
    </location>
</feature>
<dbReference type="InterPro" id="IPR020846">
    <property type="entry name" value="MFS_dom"/>
</dbReference>
<comment type="caution">
    <text evidence="9">The sequence shown here is derived from an EMBL/GenBank/DDBJ whole genome shotgun (WGS) entry which is preliminary data.</text>
</comment>
<dbReference type="EMBL" id="LUEZ02000096">
    <property type="protein sequence ID" value="RDB14910.1"/>
    <property type="molecule type" value="Genomic_DNA"/>
</dbReference>
<dbReference type="OrthoDB" id="2985014at2759"/>
<proteinExistence type="predicted"/>
<comment type="subcellular location">
    <subcellularLocation>
        <location evidence="1">Membrane</location>
        <topology evidence="1">Multi-pass membrane protein</topology>
    </subcellularLocation>
</comment>
<feature type="transmembrane region" description="Helical" evidence="7">
    <location>
        <begin position="113"/>
        <end position="133"/>
    </location>
</feature>
<dbReference type="Proteomes" id="UP000076154">
    <property type="component" value="Unassembled WGS sequence"/>
</dbReference>
<dbReference type="InParanoid" id="A0A369J1B0"/>
<feature type="transmembrane region" description="Helical" evidence="7">
    <location>
        <begin position="209"/>
        <end position="231"/>
    </location>
</feature>
<evidence type="ECO:0000256" key="1">
    <source>
        <dbReference type="ARBA" id="ARBA00004141"/>
    </source>
</evidence>
<reference evidence="9" key="1">
    <citation type="submission" date="2018-04" db="EMBL/GenBank/DDBJ databases">
        <title>Whole genome sequencing of Hypsizygus marmoreus.</title>
        <authorList>
            <person name="Choi I.-G."/>
            <person name="Min B."/>
            <person name="Kim J.-G."/>
            <person name="Kim S."/>
            <person name="Oh Y.-L."/>
            <person name="Kong W.-S."/>
            <person name="Park H."/>
            <person name="Jeong J."/>
            <person name="Song E.-S."/>
        </authorList>
    </citation>
    <scope>NUCLEOTIDE SEQUENCE [LARGE SCALE GENOMIC DNA]</scope>
    <source>
        <strain evidence="9">51987-8</strain>
    </source>
</reference>
<dbReference type="PANTHER" id="PTHR43791:SF6">
    <property type="entry name" value="TRANSPORTER, PUTATIVE (AFU_ORTHOLOGUE AFUA_1G16690)-RELATED"/>
    <property type="match status" value="1"/>
</dbReference>
<keyword evidence="10" id="KW-1185">Reference proteome</keyword>
<accession>A0A369J1B0</accession>
<evidence type="ECO:0000313" key="10">
    <source>
        <dbReference type="Proteomes" id="UP000076154"/>
    </source>
</evidence>
<dbReference type="FunFam" id="1.20.1250.20:FF:000057">
    <property type="entry name" value="MFS general substrate transporter"/>
    <property type="match status" value="1"/>
</dbReference>
<dbReference type="InterPro" id="IPR011701">
    <property type="entry name" value="MFS"/>
</dbReference>
<evidence type="ECO:0000259" key="8">
    <source>
        <dbReference type="PROSITE" id="PS50850"/>
    </source>
</evidence>
<feature type="transmembrane region" description="Helical" evidence="7">
    <location>
        <begin position="281"/>
        <end position="302"/>
    </location>
</feature>
<feature type="transmembrane region" description="Helical" evidence="7">
    <location>
        <begin position="314"/>
        <end position="336"/>
    </location>
</feature>
<feature type="transmembrane region" description="Helical" evidence="7">
    <location>
        <begin position="375"/>
        <end position="392"/>
    </location>
</feature>
<evidence type="ECO:0000256" key="6">
    <source>
        <dbReference type="SAM" id="MobiDB-lite"/>
    </source>
</evidence>
<feature type="transmembrane region" description="Helical" evidence="7">
    <location>
        <begin position="47"/>
        <end position="63"/>
    </location>
</feature>
<evidence type="ECO:0000256" key="2">
    <source>
        <dbReference type="ARBA" id="ARBA00022448"/>
    </source>
</evidence>
<dbReference type="FunFam" id="1.20.1250.20:FF:000013">
    <property type="entry name" value="MFS general substrate transporter"/>
    <property type="match status" value="1"/>
</dbReference>
<organism evidence="9 10">
    <name type="scientific">Hypsizygus marmoreus</name>
    <name type="common">White beech mushroom</name>
    <name type="synonym">Agaricus marmoreus</name>
    <dbReference type="NCBI Taxonomy" id="39966"/>
    <lineage>
        <taxon>Eukaryota</taxon>
        <taxon>Fungi</taxon>
        <taxon>Dikarya</taxon>
        <taxon>Basidiomycota</taxon>
        <taxon>Agaricomycotina</taxon>
        <taxon>Agaricomycetes</taxon>
        <taxon>Agaricomycetidae</taxon>
        <taxon>Agaricales</taxon>
        <taxon>Tricholomatineae</taxon>
        <taxon>Lyophyllaceae</taxon>
        <taxon>Hypsizygus</taxon>
    </lineage>
</organism>
<feature type="transmembrane region" description="Helical" evidence="7">
    <location>
        <begin position="404"/>
        <end position="425"/>
    </location>
</feature>
<feature type="transmembrane region" description="Helical" evidence="7">
    <location>
        <begin position="139"/>
        <end position="163"/>
    </location>
</feature>
<dbReference type="PANTHER" id="PTHR43791">
    <property type="entry name" value="PERMEASE-RELATED"/>
    <property type="match status" value="1"/>
</dbReference>
<evidence type="ECO:0000256" key="4">
    <source>
        <dbReference type="ARBA" id="ARBA00022989"/>
    </source>
</evidence>
<feature type="transmembrane region" description="Helical" evidence="7">
    <location>
        <begin position="437"/>
        <end position="454"/>
    </location>
</feature>
<evidence type="ECO:0000313" key="9">
    <source>
        <dbReference type="EMBL" id="RDB14910.1"/>
    </source>
</evidence>
<dbReference type="GO" id="GO:0016020">
    <property type="term" value="C:membrane"/>
    <property type="evidence" value="ECO:0007669"/>
    <property type="project" value="UniProtKB-SubCell"/>
</dbReference>
<dbReference type="InterPro" id="IPR036259">
    <property type="entry name" value="MFS_trans_sf"/>
</dbReference>
<feature type="transmembrane region" description="Helical" evidence="7">
    <location>
        <begin position="175"/>
        <end position="197"/>
    </location>
</feature>
<feature type="transmembrane region" description="Helical" evidence="7">
    <location>
        <begin position="83"/>
        <end position="101"/>
    </location>
</feature>
<keyword evidence="3 7" id="KW-0812">Transmembrane</keyword>
<gene>
    <name evidence="9" type="ORF">Hypma_016426</name>
</gene>
<dbReference type="GO" id="GO:0022857">
    <property type="term" value="F:transmembrane transporter activity"/>
    <property type="evidence" value="ECO:0007669"/>
    <property type="project" value="InterPro"/>
</dbReference>
<dbReference type="PROSITE" id="PS50850">
    <property type="entry name" value="MFS"/>
    <property type="match status" value="1"/>
</dbReference>
<feature type="transmembrane region" description="Helical" evidence="7">
    <location>
        <begin position="348"/>
        <end position="369"/>
    </location>
</feature>
<keyword evidence="2" id="KW-0813">Transport</keyword>
<dbReference type="SUPFAM" id="SSF103473">
    <property type="entry name" value="MFS general substrate transporter"/>
    <property type="match status" value="1"/>
</dbReference>
<evidence type="ECO:0000256" key="7">
    <source>
        <dbReference type="SAM" id="Phobius"/>
    </source>
</evidence>
<name>A0A369J1B0_HYPMA</name>
<dbReference type="AlphaFoldDB" id="A0A369J1B0"/>
<evidence type="ECO:0000256" key="3">
    <source>
        <dbReference type="ARBA" id="ARBA00022692"/>
    </source>
</evidence>